<protein>
    <submittedName>
        <fullName evidence="2">Uncharacterized protein</fullName>
    </submittedName>
</protein>
<accession>A0A6M1R0B1</accession>
<dbReference type="Proteomes" id="UP000483261">
    <property type="component" value="Unassembled WGS sequence"/>
</dbReference>
<evidence type="ECO:0000256" key="1">
    <source>
        <dbReference type="SAM" id="SignalP"/>
    </source>
</evidence>
<reference evidence="2 3" key="1">
    <citation type="submission" date="2020-02" db="EMBL/GenBank/DDBJ databases">
        <title>Whole-genome analyses of novel actinobacteria.</title>
        <authorList>
            <person name="Sahin N."/>
        </authorList>
    </citation>
    <scope>NUCLEOTIDE SEQUENCE [LARGE SCALE GENOMIC DNA]</scope>
    <source>
        <strain evidence="2 3">KC13</strain>
    </source>
</reference>
<name>A0A6M1R0B1_9ACTN</name>
<dbReference type="RefSeq" id="WP_165111414.1">
    <property type="nucleotide sequence ID" value="NZ_JAALAA010000010.1"/>
</dbReference>
<proteinExistence type="predicted"/>
<keyword evidence="1" id="KW-0732">Signal</keyword>
<feature type="chain" id="PRO_5026835080" evidence="1">
    <location>
        <begin position="30"/>
        <end position="276"/>
    </location>
</feature>
<comment type="caution">
    <text evidence="2">The sequence shown here is derived from an EMBL/GenBank/DDBJ whole genome shotgun (WGS) entry which is preliminary data.</text>
</comment>
<organism evidence="2 3">
    <name type="scientific">Nocardioides turkmenicus</name>
    <dbReference type="NCBI Taxonomy" id="2711220"/>
    <lineage>
        <taxon>Bacteria</taxon>
        <taxon>Bacillati</taxon>
        <taxon>Actinomycetota</taxon>
        <taxon>Actinomycetes</taxon>
        <taxon>Propionibacteriales</taxon>
        <taxon>Nocardioidaceae</taxon>
        <taxon>Nocardioides</taxon>
    </lineage>
</organism>
<dbReference type="EMBL" id="JAALAA010000010">
    <property type="protein sequence ID" value="NGN93674.1"/>
    <property type="molecule type" value="Genomic_DNA"/>
</dbReference>
<keyword evidence="3" id="KW-1185">Reference proteome</keyword>
<gene>
    <name evidence="2" type="ORF">G5C66_13095</name>
</gene>
<evidence type="ECO:0000313" key="3">
    <source>
        <dbReference type="Proteomes" id="UP000483261"/>
    </source>
</evidence>
<evidence type="ECO:0000313" key="2">
    <source>
        <dbReference type="EMBL" id="NGN93674.1"/>
    </source>
</evidence>
<feature type="signal peptide" evidence="1">
    <location>
        <begin position="1"/>
        <end position="29"/>
    </location>
</feature>
<sequence length="276" mass="30026">MNHRTLLRVATAIAVAALATLSPASGSLAATSGPSVQTVARPTYPFTLASSFKVTYEAYLGSELEDGGRPAYVQIRVSKTPLTSTSRRAWTYPSHLQRVGLTSTWRTGQVTIGVNQGQASCVGARAVDAAGRVGPWSYTTCIARFFDDNQLERKGTVKTVRAKRFWHGVASEIDGGGQLILRHVPRGSDVWVLGRPAPYSTTAYWGFTPRIIGMNSTGTKQIVLGRDGGDNVNHRSMWRASMRTQRLGPVWLRRDPDGTFPIEGIVVIPPWARSSV</sequence>
<dbReference type="AlphaFoldDB" id="A0A6M1R0B1"/>